<sequence>MKKFKLEDRIKKEVYMNFYDLLLEYCKKGRIKMEEKYGYLGEGDKVYLEKINFIYNECFCNKEFDSARKVADITSYVCFHGNNYIMPVLRLLLEIENQSVRNELFKHFGEVLKKTEEFDKEKNKLLIINGWEGTTNQISRRNYTALLEFKRIVDYTITQKELDYSVVPNIMIEREIFTNESKDFIAMTIREEF</sequence>
<evidence type="ECO:0000313" key="2">
    <source>
        <dbReference type="Proteomes" id="UP000003120"/>
    </source>
</evidence>
<dbReference type="AlphaFoldDB" id="A0AAN3VX71"/>
<accession>A0AAN3VX71</accession>
<evidence type="ECO:0000313" key="1">
    <source>
        <dbReference type="EMBL" id="EJU18760.1"/>
    </source>
</evidence>
<proteinExistence type="predicted"/>
<dbReference type="RefSeq" id="WP_005960372.1">
    <property type="nucleotide sequence ID" value="NZ_ALKK01000011.1"/>
</dbReference>
<name>A0AAN3VX71_9FUSO</name>
<reference evidence="1 2" key="1">
    <citation type="submission" date="2012-07" db="EMBL/GenBank/DDBJ databases">
        <authorList>
            <person name="Durkin A.S."/>
            <person name="McCorrison J."/>
            <person name="Torralba M."/>
            <person name="Gillis M."/>
            <person name="Methe B."/>
            <person name="Sutton G."/>
            <person name="Nelson K.E."/>
        </authorList>
    </citation>
    <scope>NUCLEOTIDE SEQUENCE [LARGE SCALE GENOMIC DNA]</scope>
    <source>
        <strain evidence="1 2">Fnf 1007</strain>
    </source>
</reference>
<protein>
    <submittedName>
        <fullName evidence="1">Uncharacterized protein</fullName>
    </submittedName>
</protein>
<dbReference type="EMBL" id="ALKK01000011">
    <property type="protein sequence ID" value="EJU18760.1"/>
    <property type="molecule type" value="Genomic_DNA"/>
</dbReference>
<gene>
    <name evidence="1" type="ORF">HMPREF1127_1075</name>
</gene>
<comment type="caution">
    <text evidence="1">The sequence shown here is derived from an EMBL/GenBank/DDBJ whole genome shotgun (WGS) entry which is preliminary data.</text>
</comment>
<dbReference type="GeneID" id="75075236"/>
<dbReference type="Proteomes" id="UP000003120">
    <property type="component" value="Unassembled WGS sequence"/>
</dbReference>
<organism evidence="1 2">
    <name type="scientific">Fusobacterium necrophorum subsp. funduliforme Fnf 1007</name>
    <dbReference type="NCBI Taxonomy" id="1161424"/>
    <lineage>
        <taxon>Bacteria</taxon>
        <taxon>Fusobacteriati</taxon>
        <taxon>Fusobacteriota</taxon>
        <taxon>Fusobacteriia</taxon>
        <taxon>Fusobacteriales</taxon>
        <taxon>Fusobacteriaceae</taxon>
        <taxon>Fusobacterium</taxon>
    </lineage>
</organism>